<keyword evidence="2" id="KW-1185">Reference proteome</keyword>
<proteinExistence type="predicted"/>
<name>A0A8A5LK73_9CAUD</name>
<gene>
    <name evidence="1" type="primary">63</name>
    <name evidence="1" type="ORF">SEA_PRAIRIE_63</name>
</gene>
<organism evidence="1 2">
    <name type="scientific">Arthrobacter phage Prairie</name>
    <dbReference type="NCBI Taxonomy" id="2816463"/>
    <lineage>
        <taxon>Viruses</taxon>
        <taxon>Duplodnaviria</taxon>
        <taxon>Heunggongvirae</taxon>
        <taxon>Uroviricota</taxon>
        <taxon>Caudoviricetes</taxon>
        <taxon>Berryhillviridae</taxon>
        <taxon>Lilmacvirus</taxon>
        <taxon>Lilmacvirus prairie</taxon>
    </lineage>
</organism>
<dbReference type="EMBL" id="MW601223">
    <property type="protein sequence ID" value="QTF82160.1"/>
    <property type="molecule type" value="Genomic_DNA"/>
</dbReference>
<evidence type="ECO:0000313" key="1">
    <source>
        <dbReference type="EMBL" id="QTF82160.1"/>
    </source>
</evidence>
<reference evidence="1" key="1">
    <citation type="submission" date="2021-02" db="EMBL/GenBank/DDBJ databases">
        <authorList>
            <person name="Johnson B.J."/>
            <person name="Isenhart S.H."/>
            <person name="Brown D.K."/>
            <person name="Kleven A.S."/>
            <person name="Bohn B.R."/>
            <person name="Martinez L.A."/>
            <person name="Garcia C.A."/>
            <person name="Zack K.M."/>
            <person name="Garlena R.A."/>
            <person name="Russell D.A."/>
            <person name="Jacobs-Sera D."/>
            <person name="Hatfull G.F."/>
        </authorList>
    </citation>
    <scope>NUCLEOTIDE SEQUENCE</scope>
</reference>
<evidence type="ECO:0000313" key="2">
    <source>
        <dbReference type="Proteomes" id="UP000664925"/>
    </source>
</evidence>
<accession>A0A8A5LK73</accession>
<protein>
    <submittedName>
        <fullName evidence="1">Uncharacterized protein</fullName>
    </submittedName>
</protein>
<sequence length="53" mass="5825">MIRIATITPADRPPLFGLNRLGGKIIGVAVRLPDEETLDGRVLHHALSVWIPQ</sequence>
<dbReference type="Proteomes" id="UP000664925">
    <property type="component" value="Segment"/>
</dbReference>